<feature type="region of interest" description="Disordered" evidence="1">
    <location>
        <begin position="40"/>
        <end position="648"/>
    </location>
</feature>
<dbReference type="EMBL" id="JAKLMC020000010">
    <property type="protein sequence ID" value="KAK5953976.1"/>
    <property type="molecule type" value="Genomic_DNA"/>
</dbReference>
<feature type="compositionally biased region" description="Basic and acidic residues" evidence="1">
    <location>
        <begin position="335"/>
        <end position="424"/>
    </location>
</feature>
<keyword evidence="4" id="KW-1185">Reference proteome</keyword>
<feature type="domain" description="DUF8035" evidence="2">
    <location>
        <begin position="650"/>
        <end position="703"/>
    </location>
</feature>
<feature type="compositionally biased region" description="Basic and acidic residues" evidence="1">
    <location>
        <begin position="171"/>
        <end position="189"/>
    </location>
</feature>
<dbReference type="PANTHER" id="PTHR42081">
    <property type="entry name" value="ZINC FINGER PROTEIN DHHC DOMAIN CONTAINING PROTEIN"/>
    <property type="match status" value="1"/>
</dbReference>
<protein>
    <recommendedName>
        <fullName evidence="2">DUF8035 domain-containing protein</fullName>
    </recommendedName>
</protein>
<feature type="compositionally biased region" description="Basic residues" evidence="1">
    <location>
        <begin position="466"/>
        <end position="475"/>
    </location>
</feature>
<feature type="compositionally biased region" description="Acidic residues" evidence="1">
    <location>
        <begin position="726"/>
        <end position="736"/>
    </location>
</feature>
<evidence type="ECO:0000259" key="2">
    <source>
        <dbReference type="Pfam" id="PF26118"/>
    </source>
</evidence>
<feature type="compositionally biased region" description="Basic and acidic residues" evidence="1">
    <location>
        <begin position="450"/>
        <end position="465"/>
    </location>
</feature>
<feature type="compositionally biased region" description="Basic and acidic residues" evidence="1">
    <location>
        <begin position="698"/>
        <end position="725"/>
    </location>
</feature>
<feature type="compositionally biased region" description="Basic and acidic residues" evidence="1">
    <location>
        <begin position="563"/>
        <end position="574"/>
    </location>
</feature>
<gene>
    <name evidence="3" type="ORF">OHC33_005248</name>
</gene>
<name>A0AAN8I805_9EURO</name>
<evidence type="ECO:0000256" key="1">
    <source>
        <dbReference type="SAM" id="MobiDB-lite"/>
    </source>
</evidence>
<dbReference type="InterPro" id="IPR058348">
    <property type="entry name" value="DUF8035"/>
</dbReference>
<proteinExistence type="predicted"/>
<feature type="compositionally biased region" description="Basic and acidic residues" evidence="1">
    <location>
        <begin position="88"/>
        <end position="103"/>
    </location>
</feature>
<feature type="compositionally biased region" description="Basic and acidic residues" evidence="1">
    <location>
        <begin position="604"/>
        <end position="623"/>
    </location>
</feature>
<sequence>MATHRARAGSPSAPRIYVDAVPRASTGTILTSSYDTRFDQRSNRASFSTIPSTQTASRNNAGYETQPVSKRTYVDPAHSGGTISRTEYAVRPRRDSNSAENRRPLSLMTKNPSPTRDLYDSPRDIVPYAKPSRDDSTRLRPSHTQGSGHHQRHNSATRAETPRYSLGPEPFRADREYHKRGPYVEKVADSRPPAPVARYGQEPNYEYTGPREQFDRDYPAPRPRRASLTRRERPTSAIGTKFDQVPFRRDTAPPPSASRQLQRIERDDRKSGFESDPERSREVHARERPSRHSMKGPILHQRDDGYSSARDDYDSRRSTRRPHDEDVAIAGSKSHYHDANRDIERERERPRREREREEERPREPPRDRDRDRERRERRSSRTGERDYERERERHRPRDYEVIEDEPYRKPRRREPRDTRDESPERSSGLKTLATAAFGGLAAAGIANVKPRKDKDEEASETDDRKERKHRRHKSRERKEDDGREDETAEEPRRRRRESRTRKEDSSGSDTPDDRKRPQSRTRRRRGTQDGYGSDREKAQAALAAPSTDRRPSRDPDPNAVRGEQAREPIPDRSQQESPTNNEGRTLSPGEGEDNRPRKVSIVEPNKKEEIKPKGILKKPRDVPFPEDPNPTREGVAPLKQAGKDGVPAGARWTKVSRILVNPEALERANERFEERDDYVIILRVVSRQEIEKLAEKTKEIREAREREWQKQVEERKRRRAERGDRDTEDEDDYDDAESGRPEPLAIEPPPSAPPVDLRQFATQNSAAQQAQMAGAYAPPPQQQQQQQGYAPQQSYPSHYQPEQSYPPQGYQGQQPQYEHYDYEPQRQPQPQAMPQQQAQQQGQPQQQYMPGQWSNPVSARNSGEAIANTAPGQPVPSRQDQGQYDAGSYSQNV</sequence>
<feature type="compositionally biased region" description="Low complexity" evidence="1">
    <location>
        <begin position="825"/>
        <end position="852"/>
    </location>
</feature>
<feature type="compositionally biased region" description="Low complexity" evidence="1">
    <location>
        <begin position="766"/>
        <end position="817"/>
    </location>
</feature>
<feature type="compositionally biased region" description="Basic and acidic residues" evidence="1">
    <location>
        <begin position="547"/>
        <end position="556"/>
    </location>
</feature>
<feature type="compositionally biased region" description="Low complexity" evidence="1">
    <location>
        <begin position="428"/>
        <end position="446"/>
    </location>
</feature>
<dbReference type="Proteomes" id="UP001316803">
    <property type="component" value="Unassembled WGS sequence"/>
</dbReference>
<dbReference type="Pfam" id="PF26118">
    <property type="entry name" value="DUF8035"/>
    <property type="match status" value="1"/>
</dbReference>
<dbReference type="PANTHER" id="PTHR42081:SF1">
    <property type="entry name" value="ZINC FINGER PROTEIN DHHC DOMAIN CONTAINING PROTEIN"/>
    <property type="match status" value="1"/>
</dbReference>
<comment type="caution">
    <text evidence="3">The sequence shown here is derived from an EMBL/GenBank/DDBJ whole genome shotgun (WGS) entry which is preliminary data.</text>
</comment>
<feature type="compositionally biased region" description="Polar residues" evidence="1">
    <location>
        <begin position="575"/>
        <end position="584"/>
    </location>
</feature>
<feature type="region of interest" description="Disordered" evidence="1">
    <location>
        <begin position="698"/>
        <end position="893"/>
    </location>
</feature>
<organism evidence="3 4">
    <name type="scientific">Knufia fluminis</name>
    <dbReference type="NCBI Taxonomy" id="191047"/>
    <lineage>
        <taxon>Eukaryota</taxon>
        <taxon>Fungi</taxon>
        <taxon>Dikarya</taxon>
        <taxon>Ascomycota</taxon>
        <taxon>Pezizomycotina</taxon>
        <taxon>Eurotiomycetes</taxon>
        <taxon>Chaetothyriomycetidae</taxon>
        <taxon>Chaetothyriales</taxon>
        <taxon>Trichomeriaceae</taxon>
        <taxon>Knufia</taxon>
    </lineage>
</organism>
<feature type="compositionally biased region" description="Basic and acidic residues" evidence="1">
    <location>
        <begin position="500"/>
        <end position="516"/>
    </location>
</feature>
<feature type="compositionally biased region" description="Basic and acidic residues" evidence="1">
    <location>
        <begin position="262"/>
        <end position="290"/>
    </location>
</feature>
<evidence type="ECO:0000313" key="4">
    <source>
        <dbReference type="Proteomes" id="UP001316803"/>
    </source>
</evidence>
<feature type="compositionally biased region" description="Basic and acidic residues" evidence="1">
    <location>
        <begin position="300"/>
        <end position="326"/>
    </location>
</feature>
<accession>A0AAN8I805</accession>
<feature type="compositionally biased region" description="Polar residues" evidence="1">
    <location>
        <begin position="876"/>
        <end position="893"/>
    </location>
</feature>
<reference evidence="3 4" key="1">
    <citation type="submission" date="2022-12" db="EMBL/GenBank/DDBJ databases">
        <title>Genomic features and morphological characterization of a novel Knufia sp. strain isolated from spacecraft assembly facility.</title>
        <authorList>
            <person name="Teixeira M."/>
            <person name="Chander A.M."/>
            <person name="Stajich J.E."/>
            <person name="Venkateswaran K."/>
        </authorList>
    </citation>
    <scope>NUCLEOTIDE SEQUENCE [LARGE SCALE GENOMIC DNA]</scope>
    <source>
        <strain evidence="3 4">FJI-L2-BK-P2</strain>
    </source>
</reference>
<feature type="compositionally biased region" description="Polar residues" evidence="1">
    <location>
        <begin position="43"/>
        <end position="69"/>
    </location>
</feature>
<evidence type="ECO:0000313" key="3">
    <source>
        <dbReference type="EMBL" id="KAK5953976.1"/>
    </source>
</evidence>
<dbReference type="AlphaFoldDB" id="A0AAN8I805"/>